<dbReference type="PROSITE" id="PS51257">
    <property type="entry name" value="PROKAR_LIPOPROTEIN"/>
    <property type="match status" value="1"/>
</dbReference>
<evidence type="ECO:0000313" key="3">
    <source>
        <dbReference type="Proteomes" id="UP001595630"/>
    </source>
</evidence>
<dbReference type="InterPro" id="IPR004864">
    <property type="entry name" value="LEA_2"/>
</dbReference>
<dbReference type="Pfam" id="PF03168">
    <property type="entry name" value="LEA_2"/>
    <property type="match status" value="1"/>
</dbReference>
<feature type="domain" description="Water stress and hypersensitive response" evidence="1">
    <location>
        <begin position="39"/>
        <end position="158"/>
    </location>
</feature>
<reference evidence="3" key="1">
    <citation type="journal article" date="2019" name="Int. J. Syst. Evol. Microbiol.">
        <title>The Global Catalogue of Microorganisms (GCM) 10K type strain sequencing project: providing services to taxonomists for standard genome sequencing and annotation.</title>
        <authorList>
            <consortium name="The Broad Institute Genomics Platform"/>
            <consortium name="The Broad Institute Genome Sequencing Center for Infectious Disease"/>
            <person name="Wu L."/>
            <person name="Ma J."/>
        </authorList>
    </citation>
    <scope>NUCLEOTIDE SEQUENCE [LARGE SCALE GENOMIC DNA]</scope>
    <source>
        <strain evidence="3">KCTC 42447</strain>
    </source>
</reference>
<dbReference type="RefSeq" id="WP_386362589.1">
    <property type="nucleotide sequence ID" value="NZ_JBHRXZ010000016.1"/>
</dbReference>
<organism evidence="2 3">
    <name type="scientific">Stutzerimonas tarimensis</name>
    <dbReference type="NCBI Taxonomy" id="1507735"/>
    <lineage>
        <taxon>Bacteria</taxon>
        <taxon>Pseudomonadati</taxon>
        <taxon>Pseudomonadota</taxon>
        <taxon>Gammaproteobacteria</taxon>
        <taxon>Pseudomonadales</taxon>
        <taxon>Pseudomonadaceae</taxon>
        <taxon>Stutzerimonas</taxon>
    </lineage>
</organism>
<proteinExistence type="predicted"/>
<keyword evidence="3" id="KW-1185">Reference proteome</keyword>
<dbReference type="SMART" id="SM00769">
    <property type="entry name" value="WHy"/>
    <property type="match status" value="1"/>
</dbReference>
<gene>
    <name evidence="2" type="ORF">ACFOMF_06600</name>
</gene>
<accession>A0ABV7T4K9</accession>
<dbReference type="Gene3D" id="2.60.40.1820">
    <property type="match status" value="1"/>
</dbReference>
<name>A0ABV7T4K9_9GAMM</name>
<dbReference type="EMBL" id="JBHRXZ010000016">
    <property type="protein sequence ID" value="MFC3607443.1"/>
    <property type="molecule type" value="Genomic_DNA"/>
</dbReference>
<sequence length="165" mass="19137">MTALSQKQLYLRTWLLLGLMLGLSGCSTWFGGRFEQPDVELVKVDIVKARMLEQEFLLRFRIDNPNDKSLPVRGLVYKVWLNDLELAEGESSAWANIPANSRGIYEVPVRTNLWRHMRYVVRLLERPSQPIRYRLDGELKTGMMFGQRVQISRDGEIIPADFVPE</sequence>
<dbReference type="Proteomes" id="UP001595630">
    <property type="component" value="Unassembled WGS sequence"/>
</dbReference>
<dbReference type="InterPro" id="IPR013990">
    <property type="entry name" value="WHy-dom"/>
</dbReference>
<evidence type="ECO:0000313" key="2">
    <source>
        <dbReference type="EMBL" id="MFC3607443.1"/>
    </source>
</evidence>
<protein>
    <submittedName>
        <fullName evidence="2">LEA type 2 family protein</fullName>
    </submittedName>
</protein>
<comment type="caution">
    <text evidence="2">The sequence shown here is derived from an EMBL/GenBank/DDBJ whole genome shotgun (WGS) entry which is preliminary data.</text>
</comment>
<dbReference type="SUPFAM" id="SSF117070">
    <property type="entry name" value="LEA14-like"/>
    <property type="match status" value="1"/>
</dbReference>
<evidence type="ECO:0000259" key="1">
    <source>
        <dbReference type="SMART" id="SM00769"/>
    </source>
</evidence>